<comment type="caution">
    <text evidence="1">The sequence shown here is derived from an EMBL/GenBank/DDBJ whole genome shotgun (WGS) entry which is preliminary data.</text>
</comment>
<gene>
    <name evidence="1" type="ORF">BDD39_000935</name>
</gene>
<dbReference type="RefSeq" id="WP_166908676.1">
    <property type="nucleotide sequence ID" value="NZ_JAASRS010000001.1"/>
</dbReference>
<dbReference type="AlphaFoldDB" id="A0A846MII8"/>
<proteinExistence type="predicted"/>
<protein>
    <submittedName>
        <fullName evidence="1">Uncharacterized protein</fullName>
    </submittedName>
</protein>
<organism evidence="1 2">
    <name type="scientific">Saccharococcus thermophilus</name>
    <dbReference type="NCBI Taxonomy" id="29396"/>
    <lineage>
        <taxon>Bacteria</taxon>
        <taxon>Bacillati</taxon>
        <taxon>Bacillota</taxon>
        <taxon>Bacilli</taxon>
        <taxon>Bacillales</taxon>
        <taxon>Anoxybacillaceae</taxon>
        <taxon>Saccharococcus</taxon>
    </lineage>
</organism>
<dbReference type="Proteomes" id="UP000532769">
    <property type="component" value="Unassembled WGS sequence"/>
</dbReference>
<sequence>MDIRAILKRVSHRDMIELAMSLIVLDKKAKERALQFLEEKGYLNDEQLAQKYYHEYRDKFSETIDIISEFNMYGGGLQEEEYRAYENMEHILSLLEDGKLPDECREEMIHGLMEQYLEGNSGFDDVIWGWIEQIACEEEHWHLILSYLKRSNSTYDQSLMLKIYRHKLGDEDTYELMRMQQLTYGSDYWDYVQFLHRKGEVKKALDVAEQGLEKGQGALDTLYEYVFRHYDQIGEKGKALQLLKRYFQHRPSYELYKKTISYAEKSEKEAVRKELYSFVSDLRYSSIKAEIDYQEGNSQELLRYVTRDASYAVYSRHIIYERYLNERHPSEMIAYYKQKAEAFIAQKNRKAYRHAVEYITEIRHVYINILKQPKEWETYYQRVIVPYQSRLPAFLDEWKKGVRNEASI</sequence>
<evidence type="ECO:0000313" key="1">
    <source>
        <dbReference type="EMBL" id="NIK14425.1"/>
    </source>
</evidence>
<accession>A0A846MII8</accession>
<reference evidence="1 2" key="1">
    <citation type="submission" date="2020-03" db="EMBL/GenBank/DDBJ databases">
        <title>Genomic Encyclopedia of Archaeal and Bacterial Type Strains, Phase II (KMG-II): from individual species to whole genera.</title>
        <authorList>
            <person name="Goeker M."/>
        </authorList>
    </citation>
    <scope>NUCLEOTIDE SEQUENCE [LARGE SCALE GENOMIC DNA]</scope>
    <source>
        <strain evidence="1 2">DSM 4749</strain>
    </source>
</reference>
<evidence type="ECO:0000313" key="2">
    <source>
        <dbReference type="Proteomes" id="UP000532769"/>
    </source>
</evidence>
<name>A0A846MII8_9BACL</name>
<dbReference type="EMBL" id="JAASRS010000001">
    <property type="protein sequence ID" value="NIK14425.1"/>
    <property type="molecule type" value="Genomic_DNA"/>
</dbReference>
<keyword evidence="2" id="KW-1185">Reference proteome</keyword>